<gene>
    <name evidence="2" type="ORF">PQR00_08585</name>
</gene>
<proteinExistence type="predicted"/>
<dbReference type="Proteomes" id="UP001629288">
    <property type="component" value="Unassembled WGS sequence"/>
</dbReference>
<keyword evidence="3" id="KW-1185">Reference proteome</keyword>
<name>A0ABW9BXM1_9BURK</name>
<evidence type="ECO:0000313" key="2">
    <source>
        <dbReference type="EMBL" id="MFM0443644.1"/>
    </source>
</evidence>
<accession>A0ABW9BXM1</accession>
<feature type="region of interest" description="Disordered" evidence="1">
    <location>
        <begin position="147"/>
        <end position="170"/>
    </location>
</feature>
<evidence type="ECO:0000313" key="3">
    <source>
        <dbReference type="Proteomes" id="UP001629288"/>
    </source>
</evidence>
<evidence type="ECO:0000256" key="1">
    <source>
        <dbReference type="SAM" id="MobiDB-lite"/>
    </source>
</evidence>
<feature type="compositionally biased region" description="Gly residues" evidence="1">
    <location>
        <begin position="149"/>
        <end position="170"/>
    </location>
</feature>
<sequence length="240" mass="26156">MSTQIESPVLRRIATVRRVDALFQAMSTDFLLRQQFITNPTHVLFEYVFGTVLPPDRTSASNQLLYSVLSDRKLLSWLHSYSDEHRDDVPSGHQFVTDLADAIAENGSRHAVIALLRSSVEGNGLVGFDEDLLHFFINLRVLADDGGDGGDGGTGDGGTGDGGTGDGGTGGTLTAVTWKTYLITRPQMEVDDRFSADQDREFAPRYVMVTLDELAQYAAGLRNGGALELTLTRNERSSNV</sequence>
<organism evidence="2 3">
    <name type="scientific">Paraburkholderia strydomiana</name>
    <dbReference type="NCBI Taxonomy" id="1245417"/>
    <lineage>
        <taxon>Bacteria</taxon>
        <taxon>Pseudomonadati</taxon>
        <taxon>Pseudomonadota</taxon>
        <taxon>Betaproteobacteria</taxon>
        <taxon>Burkholderiales</taxon>
        <taxon>Burkholderiaceae</taxon>
        <taxon>Paraburkholderia</taxon>
    </lineage>
</organism>
<reference evidence="2 3" key="1">
    <citation type="journal article" date="2024" name="Chem. Sci.">
        <title>Discovery of megapolipeptins by genome mining of a Burkholderiales bacteria collection.</title>
        <authorList>
            <person name="Paulo B.S."/>
            <person name="Recchia M.J.J."/>
            <person name="Lee S."/>
            <person name="Fergusson C.H."/>
            <person name="Romanowski S.B."/>
            <person name="Hernandez A."/>
            <person name="Krull N."/>
            <person name="Liu D.Y."/>
            <person name="Cavanagh H."/>
            <person name="Bos A."/>
            <person name="Gray C.A."/>
            <person name="Murphy B.T."/>
            <person name="Linington R.G."/>
            <person name="Eustaquio A.S."/>
        </authorList>
    </citation>
    <scope>NUCLEOTIDE SEQUENCE [LARGE SCALE GENOMIC DNA]</scope>
    <source>
        <strain evidence="2 3">RL17-379-BIB-C</strain>
    </source>
</reference>
<dbReference type="EMBL" id="JAQQDH010000002">
    <property type="protein sequence ID" value="MFM0443644.1"/>
    <property type="molecule type" value="Genomic_DNA"/>
</dbReference>
<comment type="caution">
    <text evidence="2">The sequence shown here is derived from an EMBL/GenBank/DDBJ whole genome shotgun (WGS) entry which is preliminary data.</text>
</comment>
<dbReference type="RefSeq" id="WP_408128264.1">
    <property type="nucleotide sequence ID" value="NZ_JAQQDH010000002.1"/>
</dbReference>
<protein>
    <submittedName>
        <fullName evidence="2">Uncharacterized protein</fullName>
    </submittedName>
</protein>